<feature type="region of interest" description="Disordered" evidence="1">
    <location>
        <begin position="60"/>
        <end position="80"/>
    </location>
</feature>
<evidence type="ECO:0000313" key="3">
    <source>
        <dbReference type="Proteomes" id="UP000265520"/>
    </source>
</evidence>
<comment type="caution">
    <text evidence="2">The sequence shown here is derived from an EMBL/GenBank/DDBJ whole genome shotgun (WGS) entry which is preliminary data.</text>
</comment>
<protein>
    <submittedName>
        <fullName evidence="2">Uncharacterized protein</fullName>
    </submittedName>
</protein>
<evidence type="ECO:0000256" key="1">
    <source>
        <dbReference type="SAM" id="MobiDB-lite"/>
    </source>
</evidence>
<accession>A0A392TRL3</accession>
<dbReference type="AlphaFoldDB" id="A0A392TRL3"/>
<dbReference type="Proteomes" id="UP000265520">
    <property type="component" value="Unassembled WGS sequence"/>
</dbReference>
<keyword evidence="3" id="KW-1185">Reference proteome</keyword>
<name>A0A392TRL3_9FABA</name>
<reference evidence="2 3" key="1">
    <citation type="journal article" date="2018" name="Front. Plant Sci.">
        <title>Red Clover (Trifolium pratense) and Zigzag Clover (T. medium) - A Picture of Genomic Similarities and Differences.</title>
        <authorList>
            <person name="Dluhosova J."/>
            <person name="Istvanek J."/>
            <person name="Nedelnik J."/>
            <person name="Repkova J."/>
        </authorList>
    </citation>
    <scope>NUCLEOTIDE SEQUENCE [LARGE SCALE GENOMIC DNA]</scope>
    <source>
        <strain evidence="3">cv. 10/8</strain>
        <tissue evidence="2">Leaf</tissue>
    </source>
</reference>
<sequence>MPLIKPLGGDLFSMSCTRASSWEDLLRQWCGSHARVLPPPSKPPDSSFQQGKVEFQVKQAPFMPPPLPEPPDNSNRAMKM</sequence>
<feature type="compositionally biased region" description="Pro residues" evidence="1">
    <location>
        <begin position="62"/>
        <end position="71"/>
    </location>
</feature>
<dbReference type="EMBL" id="LXQA010639311">
    <property type="protein sequence ID" value="MCI63558.1"/>
    <property type="molecule type" value="Genomic_DNA"/>
</dbReference>
<evidence type="ECO:0000313" key="2">
    <source>
        <dbReference type="EMBL" id="MCI63558.1"/>
    </source>
</evidence>
<organism evidence="2 3">
    <name type="scientific">Trifolium medium</name>
    <dbReference type="NCBI Taxonomy" id="97028"/>
    <lineage>
        <taxon>Eukaryota</taxon>
        <taxon>Viridiplantae</taxon>
        <taxon>Streptophyta</taxon>
        <taxon>Embryophyta</taxon>
        <taxon>Tracheophyta</taxon>
        <taxon>Spermatophyta</taxon>
        <taxon>Magnoliopsida</taxon>
        <taxon>eudicotyledons</taxon>
        <taxon>Gunneridae</taxon>
        <taxon>Pentapetalae</taxon>
        <taxon>rosids</taxon>
        <taxon>fabids</taxon>
        <taxon>Fabales</taxon>
        <taxon>Fabaceae</taxon>
        <taxon>Papilionoideae</taxon>
        <taxon>50 kb inversion clade</taxon>
        <taxon>NPAAA clade</taxon>
        <taxon>Hologalegina</taxon>
        <taxon>IRL clade</taxon>
        <taxon>Trifolieae</taxon>
        <taxon>Trifolium</taxon>
    </lineage>
</organism>
<feature type="non-terminal residue" evidence="2">
    <location>
        <position position="80"/>
    </location>
</feature>
<proteinExistence type="predicted"/>